<feature type="compositionally biased region" description="Basic and acidic residues" evidence="1">
    <location>
        <begin position="195"/>
        <end position="232"/>
    </location>
</feature>
<dbReference type="GeneID" id="27310635"/>
<organism evidence="3 4">
    <name type="scientific">Verruconis gallopava</name>
    <dbReference type="NCBI Taxonomy" id="253628"/>
    <lineage>
        <taxon>Eukaryota</taxon>
        <taxon>Fungi</taxon>
        <taxon>Dikarya</taxon>
        <taxon>Ascomycota</taxon>
        <taxon>Pezizomycotina</taxon>
        <taxon>Dothideomycetes</taxon>
        <taxon>Pleosporomycetidae</taxon>
        <taxon>Venturiales</taxon>
        <taxon>Sympoventuriaceae</taxon>
        <taxon>Verruconis</taxon>
    </lineage>
</organism>
<dbReference type="PANTHER" id="PTHR28208:SF3">
    <property type="entry name" value="PHOSPHATIDATE PHOSPHATASE APP1"/>
    <property type="match status" value="1"/>
</dbReference>
<dbReference type="RefSeq" id="XP_016216047.1">
    <property type="nucleotide sequence ID" value="XM_016355741.1"/>
</dbReference>
<dbReference type="GO" id="GO:0030479">
    <property type="term" value="C:actin cortical patch"/>
    <property type="evidence" value="ECO:0007669"/>
    <property type="project" value="TreeGrafter"/>
</dbReference>
<feature type="region of interest" description="Disordered" evidence="1">
    <location>
        <begin position="553"/>
        <end position="577"/>
    </location>
</feature>
<gene>
    <name evidence="3" type="ORF">PV09_02662</name>
</gene>
<reference evidence="3 4" key="1">
    <citation type="submission" date="2015-01" db="EMBL/GenBank/DDBJ databases">
        <title>The Genome Sequence of Ochroconis gallopava CBS43764.</title>
        <authorList>
            <consortium name="The Broad Institute Genomics Platform"/>
            <person name="Cuomo C."/>
            <person name="de Hoog S."/>
            <person name="Gorbushina A."/>
            <person name="Stielow B."/>
            <person name="Teixiera M."/>
            <person name="Abouelleil A."/>
            <person name="Chapman S.B."/>
            <person name="Priest M."/>
            <person name="Young S.K."/>
            <person name="Wortman J."/>
            <person name="Nusbaum C."/>
            <person name="Birren B."/>
        </authorList>
    </citation>
    <scope>NUCLEOTIDE SEQUENCE [LARGE SCALE GENOMIC DNA]</scope>
    <source>
        <strain evidence="3 4">CBS 43764</strain>
    </source>
</reference>
<dbReference type="PIRSF" id="PIRSF037464">
    <property type="entry name" value="UCP037464_APP1"/>
    <property type="match status" value="1"/>
</dbReference>
<accession>A0A0D2AGY4</accession>
<dbReference type="InterPro" id="IPR003903">
    <property type="entry name" value="UIM_dom"/>
</dbReference>
<feature type="region of interest" description="Disordered" evidence="1">
    <location>
        <begin position="591"/>
        <end position="744"/>
    </location>
</feature>
<feature type="compositionally biased region" description="Low complexity" evidence="1">
    <location>
        <begin position="170"/>
        <end position="184"/>
    </location>
</feature>
<protein>
    <recommendedName>
        <fullName evidence="2">Phosphatidate phosphatase APP1 catalytic domain-containing protein</fullName>
    </recommendedName>
</protein>
<dbReference type="GO" id="GO:0008195">
    <property type="term" value="F:phosphatidate phosphatase activity"/>
    <property type="evidence" value="ECO:0007669"/>
    <property type="project" value="InterPro"/>
</dbReference>
<keyword evidence="4" id="KW-1185">Reference proteome</keyword>
<dbReference type="Pfam" id="PF09949">
    <property type="entry name" value="APP1_cat"/>
    <property type="match status" value="1"/>
</dbReference>
<feature type="compositionally biased region" description="Basic and acidic residues" evidence="1">
    <location>
        <begin position="610"/>
        <end position="620"/>
    </location>
</feature>
<dbReference type="InterPro" id="IPR019236">
    <property type="entry name" value="APP1_cat"/>
</dbReference>
<dbReference type="PANTHER" id="PTHR28208">
    <property type="entry name" value="PHOSPHATIDATE PHOSPHATASE APP1"/>
    <property type="match status" value="1"/>
</dbReference>
<dbReference type="InParanoid" id="A0A0D2AGY4"/>
<evidence type="ECO:0000256" key="1">
    <source>
        <dbReference type="SAM" id="MobiDB-lite"/>
    </source>
</evidence>
<evidence type="ECO:0000313" key="3">
    <source>
        <dbReference type="EMBL" id="KIW06178.1"/>
    </source>
</evidence>
<evidence type="ECO:0000313" key="4">
    <source>
        <dbReference type="Proteomes" id="UP000053259"/>
    </source>
</evidence>
<dbReference type="Gene3D" id="6.10.140.100">
    <property type="match status" value="1"/>
</dbReference>
<name>A0A0D2AGY4_9PEZI</name>
<evidence type="ECO:0000259" key="2">
    <source>
        <dbReference type="Pfam" id="PF09949"/>
    </source>
</evidence>
<feature type="region of interest" description="Disordered" evidence="1">
    <location>
        <begin position="169"/>
        <end position="260"/>
    </location>
</feature>
<feature type="domain" description="Phosphatidate phosphatase APP1 catalytic" evidence="2">
    <location>
        <begin position="384"/>
        <end position="533"/>
    </location>
</feature>
<dbReference type="InterPro" id="IPR052935">
    <property type="entry name" value="Mg2+_PAP"/>
</dbReference>
<feature type="compositionally biased region" description="Polar residues" evidence="1">
    <location>
        <begin position="1"/>
        <end position="16"/>
    </location>
</feature>
<dbReference type="AlphaFoldDB" id="A0A0D2AGY4"/>
<dbReference type="Proteomes" id="UP000053259">
    <property type="component" value="Unassembled WGS sequence"/>
</dbReference>
<feature type="compositionally biased region" description="Low complexity" evidence="1">
    <location>
        <begin position="713"/>
        <end position="726"/>
    </location>
</feature>
<dbReference type="OrthoDB" id="2117591at2759"/>
<proteinExistence type="predicted"/>
<sequence length="906" mass="101116">MTNFSASGGAWNSMTSEGPPPGSKRARLRGYLNEIKQTVQQQYAGAAWGQRGGGLDDFQDGIPRAYSDAAVVTGGEEQMILIPSYARQHTTKSKAFIATTQETSGQGRDYRDTTGAGEVEFMKQQWEEYEEDNAVVDVDVRGWVFSPQRGQMTRRQRVFVSLARQLAGLPAPSQSSPSNSVISSRDTSPHMAYRQRVEERKQKQDDDEAARQAEELVKRGESEAEKADRGEYSEAPNNKSRNGHARTEYPETPMSRKWSEKDGLRRLAANNSANVEDENFKITPLQKRATWNQPADMTPDQLAVANAHLMARLAPFMSNPLVDTPISAFFYNDENSRQRTIYTNAYGHFALRASLDFVPTHVRILASEKLSATEEVTLTPPKGISLISDIDDTVKHSAINSGAREIFRNAFIRDLADLKIEGVQEWYSRLEKMGVKFHYVSNSPWQLYPVLQKYFELTRLPAGSFHLKQYSGMLQGIFEPVAERKKSTLDRIASDFPERHFILVGDSGEADLEVYLDFVAENPGRVLAILIRDVTTPYSNGFFDSSMGALTGPRSSGITEGKHGKTSASTFHQNYEDDPELRAAIAASLKTLEEEEEKRNRPPLPPRRRTSPDAFEKEKSVVNSEDLIDLSNDLPTSYAEPPLDSPGMSGIKTPQIHYGASTENNYAKPPPPLIPRKPLTLQSKPADPARLEVTKIKKTPPPPPPTRRSNTASNISDPSKSSPSAPQGKKPSIIQQSTSAPSIVSSTSSYKEIAKSRLTSAYNSLPAAPWKNSYVHTELNRNQNILTMTPEPHDNARDQNQYPRPNIYSNPTAGGVRANNSWHSFNDTGISSGQEQFVTRTYSTASTSSGGNQHQPVNKRLELWHQRWERARQYCQEKGVVLRSWRVGDDVADECVRLVEKANQEY</sequence>
<feature type="region of interest" description="Disordered" evidence="1">
    <location>
        <begin position="1"/>
        <end position="26"/>
    </location>
</feature>
<dbReference type="EMBL" id="KN847535">
    <property type="protein sequence ID" value="KIW06178.1"/>
    <property type="molecule type" value="Genomic_DNA"/>
</dbReference>
<dbReference type="InterPro" id="IPR017210">
    <property type="entry name" value="APP1"/>
</dbReference>
<dbReference type="VEuPathDB" id="FungiDB:PV09_02662"/>
<dbReference type="STRING" id="253628.A0A0D2AGY4"/>
<dbReference type="PROSITE" id="PS50330">
    <property type="entry name" value="UIM"/>
    <property type="match status" value="1"/>
</dbReference>